<evidence type="ECO:0000313" key="3">
    <source>
        <dbReference type="Proteomes" id="UP000656042"/>
    </source>
</evidence>
<name>A0A8J3C6T1_9ACTN</name>
<gene>
    <name evidence="2" type="ORF">GCM10012284_58120</name>
</gene>
<comment type="caution">
    <text evidence="2">The sequence shown here is derived from an EMBL/GenBank/DDBJ whole genome shotgun (WGS) entry which is preliminary data.</text>
</comment>
<sequence length="108" mass="12006">MSLDETERAIQQLADTAAALTLDQRLRIAALLAQPSEPPLTAPAPEHREPQALVLTVEETAELLRIGRTTVYDLIKARELHSIMIGRLRRVRHCDVVNYLNGTGNRNG</sequence>
<dbReference type="NCBIfam" id="TIGR01764">
    <property type="entry name" value="excise"/>
    <property type="match status" value="1"/>
</dbReference>
<dbReference type="RefSeq" id="WP_229716253.1">
    <property type="nucleotide sequence ID" value="NZ_BMMX01000050.1"/>
</dbReference>
<evidence type="ECO:0000313" key="2">
    <source>
        <dbReference type="EMBL" id="GGL15865.1"/>
    </source>
</evidence>
<dbReference type="EMBL" id="BMMX01000050">
    <property type="protein sequence ID" value="GGL15865.1"/>
    <property type="molecule type" value="Genomic_DNA"/>
</dbReference>
<reference evidence="2" key="1">
    <citation type="journal article" date="2014" name="Int. J. Syst. Evol. Microbiol.">
        <title>Complete genome sequence of Corynebacterium casei LMG S-19264T (=DSM 44701T), isolated from a smear-ripened cheese.</title>
        <authorList>
            <consortium name="US DOE Joint Genome Institute (JGI-PGF)"/>
            <person name="Walter F."/>
            <person name="Albersmeier A."/>
            <person name="Kalinowski J."/>
            <person name="Ruckert C."/>
        </authorList>
    </citation>
    <scope>NUCLEOTIDE SEQUENCE</scope>
    <source>
        <strain evidence="2">CGMCC 4.7299</strain>
    </source>
</reference>
<accession>A0A8J3C6T1</accession>
<dbReference type="Proteomes" id="UP000656042">
    <property type="component" value="Unassembled WGS sequence"/>
</dbReference>
<dbReference type="InterPro" id="IPR041657">
    <property type="entry name" value="HTH_17"/>
</dbReference>
<proteinExistence type="predicted"/>
<dbReference type="GO" id="GO:0003677">
    <property type="term" value="F:DNA binding"/>
    <property type="evidence" value="ECO:0007669"/>
    <property type="project" value="InterPro"/>
</dbReference>
<dbReference type="Pfam" id="PF12728">
    <property type="entry name" value="HTH_17"/>
    <property type="match status" value="1"/>
</dbReference>
<dbReference type="InterPro" id="IPR010093">
    <property type="entry name" value="SinI_DNA-bd"/>
</dbReference>
<reference evidence="2" key="2">
    <citation type="submission" date="2020-09" db="EMBL/GenBank/DDBJ databases">
        <authorList>
            <person name="Sun Q."/>
            <person name="Zhou Y."/>
        </authorList>
    </citation>
    <scope>NUCLEOTIDE SEQUENCE</scope>
    <source>
        <strain evidence="2">CGMCC 4.7299</strain>
    </source>
</reference>
<evidence type="ECO:0000259" key="1">
    <source>
        <dbReference type="Pfam" id="PF12728"/>
    </source>
</evidence>
<dbReference type="AlphaFoldDB" id="A0A8J3C6T1"/>
<feature type="domain" description="Helix-turn-helix" evidence="1">
    <location>
        <begin position="54"/>
        <end position="101"/>
    </location>
</feature>
<organism evidence="2 3">
    <name type="scientific">Mangrovihabitans endophyticus</name>
    <dbReference type="NCBI Taxonomy" id="1751298"/>
    <lineage>
        <taxon>Bacteria</taxon>
        <taxon>Bacillati</taxon>
        <taxon>Actinomycetota</taxon>
        <taxon>Actinomycetes</taxon>
        <taxon>Micromonosporales</taxon>
        <taxon>Micromonosporaceae</taxon>
        <taxon>Mangrovihabitans</taxon>
    </lineage>
</organism>
<protein>
    <recommendedName>
        <fullName evidence="1">Helix-turn-helix domain-containing protein</fullName>
    </recommendedName>
</protein>
<keyword evidence="3" id="KW-1185">Reference proteome</keyword>